<comment type="caution">
    <text evidence="1">The sequence shown here is derived from an EMBL/GenBank/DDBJ whole genome shotgun (WGS) entry which is preliminary data.</text>
</comment>
<name>A0ABU1E7F8_9FLAO</name>
<accession>A0ABU1E7F8</accession>
<keyword evidence="2" id="KW-1185">Reference proteome</keyword>
<protein>
    <recommendedName>
        <fullName evidence="3">DUF2785 domain-containing protein</fullName>
    </recommendedName>
</protein>
<gene>
    <name evidence="1" type="ORF">REB14_15310</name>
</gene>
<reference evidence="1 2" key="1">
    <citation type="submission" date="2023-08" db="EMBL/GenBank/DDBJ databases">
        <authorList>
            <person name="Maltman C."/>
        </authorList>
    </citation>
    <scope>NUCLEOTIDE SEQUENCE [LARGE SCALE GENOMIC DNA]</scope>
    <source>
        <strain evidence="1 2">ES2</strain>
    </source>
</reference>
<dbReference type="Proteomes" id="UP001260959">
    <property type="component" value="Unassembled WGS sequence"/>
</dbReference>
<proteinExistence type="predicted"/>
<sequence length="281" mass="33077">MNAGLLNGLSGEALRLFLNKNEACHKKGMALLDFITENIFSCDDYSFENGVTGFGWLIAFLHQEGCLHINSDEILEDVDDQIYKMTLAGLGQDEPSIDQILGLINYFLIRHRNSNVGENYYRKFAHLECLNLLFNYLISYIENCIRDRHITFYEFNICCKILLKLGYSTEYISFKNVNDHLIEFHIHFILFYEAKIIISKDSEKEMYTEGLLCLLLSAKQKKYEILEQRLLYIIKKAGKLFLQHFLYKIYSKEKFDYSLLEDKKLLFVLTNYLSLYNNYNL</sequence>
<organism evidence="1 2">
    <name type="scientific">Chryseobacterium metallicongregator</name>
    <dbReference type="NCBI Taxonomy" id="3073042"/>
    <lineage>
        <taxon>Bacteria</taxon>
        <taxon>Pseudomonadati</taxon>
        <taxon>Bacteroidota</taxon>
        <taxon>Flavobacteriia</taxon>
        <taxon>Flavobacteriales</taxon>
        <taxon>Weeksellaceae</taxon>
        <taxon>Chryseobacterium group</taxon>
        <taxon>Chryseobacterium</taxon>
    </lineage>
</organism>
<dbReference type="SUPFAM" id="SSF158745">
    <property type="entry name" value="LanC-like"/>
    <property type="match status" value="1"/>
</dbReference>
<dbReference type="EMBL" id="JAVIXS010000014">
    <property type="protein sequence ID" value="MDR4953545.1"/>
    <property type="molecule type" value="Genomic_DNA"/>
</dbReference>
<dbReference type="RefSeq" id="WP_079240281.1">
    <property type="nucleotide sequence ID" value="NZ_JAVIXS010000014.1"/>
</dbReference>
<evidence type="ECO:0000313" key="1">
    <source>
        <dbReference type="EMBL" id="MDR4953545.1"/>
    </source>
</evidence>
<evidence type="ECO:0008006" key="3">
    <source>
        <dbReference type="Google" id="ProtNLM"/>
    </source>
</evidence>
<evidence type="ECO:0000313" key="2">
    <source>
        <dbReference type="Proteomes" id="UP001260959"/>
    </source>
</evidence>